<dbReference type="RefSeq" id="XP_065662601.1">
    <property type="nucleotide sequence ID" value="XM_065806529.1"/>
</dbReference>
<dbReference type="InterPro" id="IPR004045">
    <property type="entry name" value="Glutathione_S-Trfase_N"/>
</dbReference>
<evidence type="ECO:0000313" key="2">
    <source>
        <dbReference type="Proteomes" id="UP001652625"/>
    </source>
</evidence>
<sequence length="142" mass="16131">MPTLEIDGHVVCQSAAINSYLAESFGFNGAVERLIINQVCETVKDFWNDYTDKKAEVLTKEATKLKLSFIVSLLKRYNDGHSCLVGDLVRYTRWIRDIIRTYIQKSSNTLPRSSQTIAIDSNVVKIAEVWFKAPWSSLSLLL</sequence>
<dbReference type="SUPFAM" id="SSF52833">
    <property type="entry name" value="Thioredoxin-like"/>
    <property type="match status" value="1"/>
</dbReference>
<keyword evidence="2" id="KW-1185">Reference proteome</keyword>
<protein>
    <submittedName>
        <fullName evidence="3">Probable glutathione S-transferase 7</fullName>
    </submittedName>
</protein>
<reference evidence="3" key="1">
    <citation type="submission" date="2025-08" db="UniProtKB">
        <authorList>
            <consortium name="RefSeq"/>
        </authorList>
    </citation>
    <scope>IDENTIFICATION</scope>
</reference>
<evidence type="ECO:0000313" key="3">
    <source>
        <dbReference type="RefSeq" id="XP_065662601.1"/>
    </source>
</evidence>
<feature type="domain" description="GST N-terminal" evidence="1">
    <location>
        <begin position="1"/>
        <end position="29"/>
    </location>
</feature>
<dbReference type="Gene3D" id="3.40.30.10">
    <property type="entry name" value="Glutaredoxin"/>
    <property type="match status" value="1"/>
</dbReference>
<name>A0ABM4CLE3_HYDVU</name>
<accession>A0ABM4CLE3</accession>
<organism evidence="2 3">
    <name type="scientific">Hydra vulgaris</name>
    <name type="common">Hydra</name>
    <name type="synonym">Hydra attenuata</name>
    <dbReference type="NCBI Taxonomy" id="6087"/>
    <lineage>
        <taxon>Eukaryota</taxon>
        <taxon>Metazoa</taxon>
        <taxon>Cnidaria</taxon>
        <taxon>Hydrozoa</taxon>
        <taxon>Hydroidolina</taxon>
        <taxon>Anthoathecata</taxon>
        <taxon>Aplanulata</taxon>
        <taxon>Hydridae</taxon>
        <taxon>Hydra</taxon>
    </lineage>
</organism>
<dbReference type="GeneID" id="136085241"/>
<gene>
    <name evidence="3" type="primary">LOC136085241</name>
</gene>
<dbReference type="Gene3D" id="1.20.1050.10">
    <property type="match status" value="1"/>
</dbReference>
<dbReference type="PROSITE" id="PS50404">
    <property type="entry name" value="GST_NTER"/>
    <property type="match status" value="1"/>
</dbReference>
<proteinExistence type="predicted"/>
<evidence type="ECO:0000259" key="1">
    <source>
        <dbReference type="PROSITE" id="PS50404"/>
    </source>
</evidence>
<dbReference type="InterPro" id="IPR036249">
    <property type="entry name" value="Thioredoxin-like_sf"/>
</dbReference>
<dbReference type="Proteomes" id="UP001652625">
    <property type="component" value="Chromosome 09"/>
</dbReference>